<keyword evidence="3" id="KW-1185">Reference proteome</keyword>
<reference evidence="2" key="1">
    <citation type="submission" date="2022-07" db="EMBL/GenBank/DDBJ databases">
        <authorList>
            <person name="Macas J."/>
            <person name="Novak P."/>
            <person name="Neumann P."/>
        </authorList>
    </citation>
    <scope>NUCLEOTIDE SEQUENCE</scope>
</reference>
<dbReference type="EMBL" id="CAMAPF010000148">
    <property type="protein sequence ID" value="CAH9108570.1"/>
    <property type="molecule type" value="Genomic_DNA"/>
</dbReference>
<proteinExistence type="predicted"/>
<dbReference type="PANTHER" id="PTHR48449:SF1">
    <property type="entry name" value="DUF1985 DOMAIN-CONTAINING PROTEIN"/>
    <property type="match status" value="1"/>
</dbReference>
<evidence type="ECO:0000313" key="3">
    <source>
        <dbReference type="Proteomes" id="UP001152523"/>
    </source>
</evidence>
<gene>
    <name evidence="2" type="ORF">CEPIT_LOCUS18364</name>
</gene>
<evidence type="ECO:0000256" key="1">
    <source>
        <dbReference type="SAM" id="MobiDB-lite"/>
    </source>
</evidence>
<comment type="caution">
    <text evidence="2">The sequence shown here is derived from an EMBL/GenBank/DDBJ whole genome shotgun (WGS) entry which is preliminary data.</text>
</comment>
<feature type="region of interest" description="Disordered" evidence="1">
    <location>
        <begin position="251"/>
        <end position="271"/>
    </location>
</feature>
<feature type="compositionally biased region" description="Polar residues" evidence="1">
    <location>
        <begin position="261"/>
        <end position="271"/>
    </location>
</feature>
<name>A0AAV0DVB6_9ASTE</name>
<accession>A0AAV0DVB6</accession>
<evidence type="ECO:0000313" key="2">
    <source>
        <dbReference type="EMBL" id="CAH9108570.1"/>
    </source>
</evidence>
<dbReference type="AlphaFoldDB" id="A0AAV0DVB6"/>
<organism evidence="2 3">
    <name type="scientific">Cuscuta epithymum</name>
    <dbReference type="NCBI Taxonomy" id="186058"/>
    <lineage>
        <taxon>Eukaryota</taxon>
        <taxon>Viridiplantae</taxon>
        <taxon>Streptophyta</taxon>
        <taxon>Embryophyta</taxon>
        <taxon>Tracheophyta</taxon>
        <taxon>Spermatophyta</taxon>
        <taxon>Magnoliopsida</taxon>
        <taxon>eudicotyledons</taxon>
        <taxon>Gunneridae</taxon>
        <taxon>Pentapetalae</taxon>
        <taxon>asterids</taxon>
        <taxon>lamiids</taxon>
        <taxon>Solanales</taxon>
        <taxon>Convolvulaceae</taxon>
        <taxon>Cuscuteae</taxon>
        <taxon>Cuscuta</taxon>
        <taxon>Cuscuta subgen. Cuscuta</taxon>
    </lineage>
</organism>
<dbReference type="PANTHER" id="PTHR48449">
    <property type="entry name" value="DUF1985 DOMAIN-CONTAINING PROTEIN"/>
    <property type="match status" value="1"/>
</dbReference>
<protein>
    <recommendedName>
        <fullName evidence="4">DUF1985 domain-containing protein</fullName>
    </recommendedName>
</protein>
<sequence length="271" mass="30717">MEEYKAPNRGDPLQGVKLASLYYTQCVLLSRDKRTKINPKFFKWIDDFESFKKYPWALESYNSTVTHMKSLMVGQPKFFQESKKDDPTYEKAKNTMYDFPHVLQVWAYENIPNLEKLAATKVAEESCSMLNWKTERYFHAAKLHEKVFFEESVSADEAGDEYLLGHSVVVEELKKLRLCIEGLESRLKVVQDSVVEMKALVVARFGKSDKNGATKPLSGEDEVVAQRSPPIHEEGCHTRVNPIAVEDEAVVEGSPPLDQGPSHTSVNPLSG</sequence>
<evidence type="ECO:0008006" key="4">
    <source>
        <dbReference type="Google" id="ProtNLM"/>
    </source>
</evidence>
<dbReference type="Proteomes" id="UP001152523">
    <property type="component" value="Unassembled WGS sequence"/>
</dbReference>